<name>A0ABN6HAL1_9BACT</name>
<gene>
    <name evidence="1" type="ORF">HAHE_40960</name>
</gene>
<dbReference type="Proteomes" id="UP001374893">
    <property type="component" value="Chromosome"/>
</dbReference>
<reference evidence="1 2" key="1">
    <citation type="submission" date="2021-06" db="EMBL/GenBank/DDBJ databases">
        <title>Complete genome of Haloferula helveola possessing various polysaccharide degrading enzymes.</title>
        <authorList>
            <person name="Takami H."/>
            <person name="Huang C."/>
            <person name="Hamasaki K."/>
        </authorList>
    </citation>
    <scope>NUCLEOTIDE SEQUENCE [LARGE SCALE GENOMIC DNA]</scope>
    <source>
        <strain evidence="1 2">CN-1</strain>
    </source>
</reference>
<accession>A0ABN6HAL1</accession>
<proteinExistence type="predicted"/>
<evidence type="ECO:0000313" key="2">
    <source>
        <dbReference type="Proteomes" id="UP001374893"/>
    </source>
</evidence>
<dbReference type="EMBL" id="AP024702">
    <property type="protein sequence ID" value="BCX50188.1"/>
    <property type="molecule type" value="Genomic_DNA"/>
</dbReference>
<organism evidence="1 2">
    <name type="scientific">Haloferula helveola</name>
    <dbReference type="NCBI Taxonomy" id="490095"/>
    <lineage>
        <taxon>Bacteria</taxon>
        <taxon>Pseudomonadati</taxon>
        <taxon>Verrucomicrobiota</taxon>
        <taxon>Verrucomicrobiia</taxon>
        <taxon>Verrucomicrobiales</taxon>
        <taxon>Verrucomicrobiaceae</taxon>
        <taxon>Haloferula</taxon>
    </lineage>
</organism>
<dbReference type="RefSeq" id="WP_338687140.1">
    <property type="nucleotide sequence ID" value="NZ_AP024702.1"/>
</dbReference>
<protein>
    <submittedName>
        <fullName evidence="1">Uncharacterized protein</fullName>
    </submittedName>
</protein>
<sequence length="85" mass="9815">MDEDEQADAFFEELLGAVDQQLESDSTPYVRKQYDRLTKAGLSDDEAREAIARCLAEETDRMYRSKKPFDEKAYRTSLEMINPGD</sequence>
<evidence type="ECO:0000313" key="1">
    <source>
        <dbReference type="EMBL" id="BCX50188.1"/>
    </source>
</evidence>
<keyword evidence="2" id="KW-1185">Reference proteome</keyword>